<dbReference type="PRINTS" id="PR01705">
    <property type="entry name" value="TSP1REPEAT"/>
</dbReference>
<feature type="disulfide bond" evidence="21">
    <location>
        <begin position="98"/>
        <end position="113"/>
    </location>
</feature>
<dbReference type="GO" id="GO:0031640">
    <property type="term" value="P:killing of cells of another organism"/>
    <property type="evidence" value="ECO:0007669"/>
    <property type="project" value="UniProtKB-KW"/>
</dbReference>
<dbReference type="InterPro" id="IPR000742">
    <property type="entry name" value="EGF"/>
</dbReference>
<dbReference type="PROSITE" id="PS01186">
    <property type="entry name" value="EGF_2"/>
    <property type="match status" value="1"/>
</dbReference>
<evidence type="ECO:0000256" key="14">
    <source>
        <dbReference type="ARBA" id="ARBA00022875"/>
    </source>
</evidence>
<dbReference type="SUPFAM" id="SSF57424">
    <property type="entry name" value="LDL receptor-like module"/>
    <property type="match status" value="1"/>
</dbReference>
<feature type="non-terminal residue" evidence="24">
    <location>
        <position position="1"/>
    </location>
</feature>
<evidence type="ECO:0000256" key="18">
    <source>
        <dbReference type="ARBA" id="ARBA00023162"/>
    </source>
</evidence>
<dbReference type="GO" id="GO:0005579">
    <property type="term" value="C:membrane attack complex"/>
    <property type="evidence" value="ECO:0007669"/>
    <property type="project" value="UniProtKB-KW"/>
</dbReference>
<dbReference type="AlphaFoldDB" id="A0A7K7NFQ2"/>
<dbReference type="InterPro" id="IPR000884">
    <property type="entry name" value="TSP1_rpt"/>
</dbReference>
<evidence type="ECO:0000256" key="8">
    <source>
        <dbReference type="ARBA" id="ARBA00022588"/>
    </source>
</evidence>
<keyword evidence="19" id="KW-0325">Glycoprotein</keyword>
<dbReference type="InterPro" id="IPR036055">
    <property type="entry name" value="LDL_receptor-like_sf"/>
</dbReference>
<evidence type="ECO:0000256" key="6">
    <source>
        <dbReference type="ARBA" id="ARBA00022536"/>
    </source>
</evidence>
<accession>A0A7K7NFQ2</accession>
<proteinExistence type="inferred from homology"/>
<dbReference type="GO" id="GO:0006958">
    <property type="term" value="P:complement activation, classical pathway"/>
    <property type="evidence" value="ECO:0007669"/>
    <property type="project" value="UniProtKB-KW"/>
</dbReference>
<keyword evidence="4" id="KW-1134">Transmembrane beta strand</keyword>
<dbReference type="PANTHER" id="PTHR45742">
    <property type="entry name" value="COMPLEMENT COMPONENT C6"/>
    <property type="match status" value="1"/>
</dbReference>
<dbReference type="InterPro" id="IPR020864">
    <property type="entry name" value="MACPF"/>
</dbReference>
<dbReference type="GO" id="GO:0005576">
    <property type="term" value="C:extracellular region"/>
    <property type="evidence" value="ECO:0007669"/>
    <property type="project" value="UniProtKB-SubCell"/>
</dbReference>
<dbReference type="PROSITE" id="PS51412">
    <property type="entry name" value="MACPF_2"/>
    <property type="match status" value="1"/>
</dbReference>
<evidence type="ECO:0000256" key="19">
    <source>
        <dbReference type="ARBA" id="ARBA00023180"/>
    </source>
</evidence>
<keyword evidence="15" id="KW-0473">Membrane attack complex</keyword>
<dbReference type="PROSITE" id="PS00022">
    <property type="entry name" value="EGF_1"/>
    <property type="match status" value="1"/>
</dbReference>
<feature type="domain" description="MACPF" evidence="23">
    <location>
        <begin position="118"/>
        <end position="486"/>
    </location>
</feature>
<dbReference type="GO" id="GO:0044218">
    <property type="term" value="C:other organism cell membrane"/>
    <property type="evidence" value="ECO:0007669"/>
    <property type="project" value="UniProtKB-KW"/>
</dbReference>
<dbReference type="InterPro" id="IPR036383">
    <property type="entry name" value="TSP1_rpt_sf"/>
</dbReference>
<dbReference type="PROSITE" id="PS00279">
    <property type="entry name" value="MACPF_1"/>
    <property type="match status" value="1"/>
</dbReference>
<keyword evidence="9" id="KW-0812">Transmembrane</keyword>
<comment type="caution">
    <text evidence="24">The sequence shown here is derived from an EMBL/GenBank/DDBJ whole genome shotgun (WGS) entry which is preliminary data.</text>
</comment>
<sequence>PLSLPLLRRSSRDVNFPAPVDCQMSQWSEWTDCFPCQEKKHRYRRLVQPAWFAGQRCAGNLWDEQACRAETTCAGPPDCGKDFRCEETGRCIKRHLVCNGERDCRDGSDEDNCDDEAVESPCEHLFPIPGSEKAAQGYNILTQEESQYIYDPNFFGGHCEYVYNGEWRELKYDAACEHLYYGDDEKYFRKPYNFHIYQFLAHADSGFSFEFYDDSKDLLDALKSDKTRAIGFTIGIAPEKSIVQLNLGLTLSGGKGSLKNFTQYTAKEVAFIRGVTKVQTARFKMRRDNIVLDEDVLLSLQELPDTYNYGMYAKFINDYGTHFMTSGTMGGIFEYILVINKEEMRRKDVSAGEISACIGYSIGLAASENMLHLEASVSPSYCAKKGFLKTGMLVGQMSSNSAVVEDIIPRIRGGDTSYSGGLLNSWDGNMYRHWGRSLKYNPAVIDFELQPIHEILRRSNLGDMETKRQNLKRALDDYLLEFHTCRCGPCQNNGEPILVGDTCFCQCRPGYEGAACEQMKRRGGKTNGRWSCWSPWAPCQSGRTRRSRQCTNPAPQRGGEPCAGKDLQSKTC</sequence>
<feature type="disulfide bond" evidence="21">
    <location>
        <begin position="79"/>
        <end position="91"/>
    </location>
</feature>
<dbReference type="InterPro" id="IPR001862">
    <property type="entry name" value="MAC_perforin"/>
</dbReference>
<organism evidence="24 25">
    <name type="scientific">Haliaeetus albicilla</name>
    <name type="common">White-tailed sea-eagle</name>
    <name type="synonym">Falco albicilla</name>
    <dbReference type="NCBI Taxonomy" id="8969"/>
    <lineage>
        <taxon>Eukaryota</taxon>
        <taxon>Metazoa</taxon>
        <taxon>Chordata</taxon>
        <taxon>Craniata</taxon>
        <taxon>Vertebrata</taxon>
        <taxon>Euteleostomi</taxon>
        <taxon>Archelosauria</taxon>
        <taxon>Archosauria</taxon>
        <taxon>Dinosauria</taxon>
        <taxon>Saurischia</taxon>
        <taxon>Theropoda</taxon>
        <taxon>Coelurosauria</taxon>
        <taxon>Aves</taxon>
        <taxon>Neognathae</taxon>
        <taxon>Neoaves</taxon>
        <taxon>Telluraves</taxon>
        <taxon>Accipitrimorphae</taxon>
        <taxon>Accipitriformes</taxon>
        <taxon>Accipitridae</taxon>
        <taxon>Accipitrinae</taxon>
        <taxon>Haliaeetus</taxon>
    </lineage>
</organism>
<dbReference type="Gene3D" id="2.10.25.10">
    <property type="entry name" value="Laminin"/>
    <property type="match status" value="1"/>
</dbReference>
<keyword evidence="7" id="KW-1052">Target cell membrane</keyword>
<keyword evidence="8" id="KW-0399">Innate immunity</keyword>
<keyword evidence="18" id="KW-0179">Complement alternate pathway</keyword>
<keyword evidence="11" id="KW-0677">Repeat</keyword>
<dbReference type="SUPFAM" id="SSF57184">
    <property type="entry name" value="Growth factor receptor domain"/>
    <property type="match status" value="1"/>
</dbReference>
<keyword evidence="25" id="KW-1185">Reference proteome</keyword>
<feature type="non-terminal residue" evidence="24">
    <location>
        <position position="572"/>
    </location>
</feature>
<dbReference type="GO" id="GO:0006957">
    <property type="term" value="P:complement activation, alternative pathway"/>
    <property type="evidence" value="ECO:0007669"/>
    <property type="project" value="UniProtKB-KW"/>
</dbReference>
<dbReference type="InterPro" id="IPR048831">
    <property type="entry name" value="C8A_B_C6_EGF-like"/>
</dbReference>
<keyword evidence="5" id="KW-0964">Secreted</keyword>
<evidence type="ECO:0000313" key="24">
    <source>
        <dbReference type="EMBL" id="NWZ54082.1"/>
    </source>
</evidence>
<evidence type="ECO:0000256" key="4">
    <source>
        <dbReference type="ARBA" id="ARBA00022452"/>
    </source>
</evidence>
<dbReference type="Pfam" id="PF00090">
    <property type="entry name" value="TSP_1"/>
    <property type="match status" value="2"/>
</dbReference>
<evidence type="ECO:0000256" key="20">
    <source>
        <dbReference type="ARBA" id="ARBA00023298"/>
    </source>
</evidence>
<dbReference type="InterPro" id="IPR020863">
    <property type="entry name" value="MACPF_CS"/>
</dbReference>
<evidence type="ECO:0000256" key="16">
    <source>
        <dbReference type="ARBA" id="ARBA00023136"/>
    </source>
</evidence>
<dbReference type="InterPro" id="IPR002172">
    <property type="entry name" value="LDrepeatLR_classA_rpt"/>
</dbReference>
<dbReference type="PANTHER" id="PTHR45742:SF1">
    <property type="entry name" value="COMPLEMENT COMPONENT C8 ALPHA CHAIN"/>
    <property type="match status" value="1"/>
</dbReference>
<evidence type="ECO:0000256" key="2">
    <source>
        <dbReference type="ARBA" id="ARBA00004613"/>
    </source>
</evidence>
<comment type="caution">
    <text evidence="21">Lacks conserved residue(s) required for the propagation of feature annotation.</text>
</comment>
<evidence type="ECO:0000256" key="15">
    <source>
        <dbReference type="ARBA" id="ARBA00023058"/>
    </source>
</evidence>
<keyword evidence="14" id="KW-0180">Complement pathway</keyword>
<dbReference type="InterPro" id="IPR023415">
    <property type="entry name" value="LDLR_class-A_CS"/>
</dbReference>
<protein>
    <submittedName>
        <fullName evidence="24">CO8A protein</fullName>
    </submittedName>
</protein>
<dbReference type="SMART" id="SM00192">
    <property type="entry name" value="LDLa"/>
    <property type="match status" value="1"/>
</dbReference>
<dbReference type="CDD" id="cd00112">
    <property type="entry name" value="LDLa"/>
    <property type="match status" value="1"/>
</dbReference>
<dbReference type="PRINTS" id="PR00764">
    <property type="entry name" value="COMPLEMENTC9"/>
</dbReference>
<dbReference type="OrthoDB" id="6150863at2759"/>
<evidence type="ECO:0000256" key="1">
    <source>
        <dbReference type="ARBA" id="ARBA00004276"/>
    </source>
</evidence>
<dbReference type="PROSITE" id="PS50092">
    <property type="entry name" value="TSP1"/>
    <property type="match status" value="2"/>
</dbReference>
<keyword evidence="10" id="KW-0732">Signal</keyword>
<keyword evidence="13" id="KW-0391">Immunity</keyword>
<dbReference type="PROSITE" id="PS01209">
    <property type="entry name" value="LDLRA_1"/>
    <property type="match status" value="1"/>
</dbReference>
<dbReference type="Gene3D" id="4.10.400.10">
    <property type="entry name" value="Low-density Lipoprotein Receptor"/>
    <property type="match status" value="1"/>
</dbReference>
<evidence type="ECO:0000256" key="13">
    <source>
        <dbReference type="ARBA" id="ARBA00022859"/>
    </source>
</evidence>
<evidence type="ECO:0000256" key="3">
    <source>
        <dbReference type="ARBA" id="ARBA00009214"/>
    </source>
</evidence>
<keyword evidence="6" id="KW-0245">EGF-like domain</keyword>
<evidence type="ECO:0000256" key="11">
    <source>
        <dbReference type="ARBA" id="ARBA00022737"/>
    </source>
</evidence>
<keyword evidence="12" id="KW-0204">Cytolysis</keyword>
<evidence type="ECO:0000256" key="9">
    <source>
        <dbReference type="ARBA" id="ARBA00022692"/>
    </source>
</evidence>
<dbReference type="SUPFAM" id="SSF82895">
    <property type="entry name" value="TSP-1 type 1 repeat"/>
    <property type="match status" value="2"/>
</dbReference>
<dbReference type="PROSITE" id="PS50068">
    <property type="entry name" value="LDLRA_2"/>
    <property type="match status" value="1"/>
</dbReference>
<evidence type="ECO:0000256" key="7">
    <source>
        <dbReference type="ARBA" id="ARBA00022537"/>
    </source>
</evidence>
<dbReference type="Gene3D" id="2.20.100.10">
    <property type="entry name" value="Thrombospondin type-1 (TSP1) repeat"/>
    <property type="match status" value="2"/>
</dbReference>
<evidence type="ECO:0000313" key="25">
    <source>
        <dbReference type="Proteomes" id="UP000585422"/>
    </source>
</evidence>
<evidence type="ECO:0000256" key="5">
    <source>
        <dbReference type="ARBA" id="ARBA00022525"/>
    </source>
</evidence>
<dbReference type="EMBL" id="VZSQ01000112">
    <property type="protein sequence ID" value="NWZ54082.1"/>
    <property type="molecule type" value="Genomic_DNA"/>
</dbReference>
<dbReference type="Pfam" id="PF21195">
    <property type="entry name" value="EGF_C8A_B_C6"/>
    <property type="match status" value="1"/>
</dbReference>
<evidence type="ECO:0000256" key="17">
    <source>
        <dbReference type="ARBA" id="ARBA00023157"/>
    </source>
</evidence>
<evidence type="ECO:0000256" key="12">
    <source>
        <dbReference type="ARBA" id="ARBA00022852"/>
    </source>
</evidence>
<dbReference type="InterPro" id="IPR009030">
    <property type="entry name" value="Growth_fac_rcpt_cys_sf"/>
</dbReference>
<dbReference type="Pfam" id="PF01823">
    <property type="entry name" value="MACPF"/>
    <property type="match status" value="1"/>
</dbReference>
<feature type="region of interest" description="Disordered" evidence="22">
    <location>
        <begin position="539"/>
        <end position="572"/>
    </location>
</feature>
<keyword evidence="16" id="KW-0472">Membrane</keyword>
<gene>
    <name evidence="24" type="primary">C8a</name>
    <name evidence="24" type="ORF">HALALB_R10259</name>
</gene>
<reference evidence="24 25" key="1">
    <citation type="submission" date="2019-09" db="EMBL/GenBank/DDBJ databases">
        <title>Bird 10,000 Genomes (B10K) Project - Family phase.</title>
        <authorList>
            <person name="Zhang G."/>
        </authorList>
    </citation>
    <scope>NUCLEOTIDE SEQUENCE [LARGE SCALE GENOMIC DNA]</scope>
    <source>
        <strain evidence="24">OUT-0040</strain>
        <tissue evidence="24">Blood</tissue>
    </source>
</reference>
<evidence type="ECO:0000259" key="23">
    <source>
        <dbReference type="PROSITE" id="PS51412"/>
    </source>
</evidence>
<evidence type="ECO:0000256" key="10">
    <source>
        <dbReference type="ARBA" id="ARBA00022729"/>
    </source>
</evidence>
<dbReference type="SMART" id="SM00457">
    <property type="entry name" value="MACPF"/>
    <property type="match status" value="1"/>
</dbReference>
<name>A0A7K7NFQ2_HALAL</name>
<keyword evidence="17 21" id="KW-1015">Disulfide bond</keyword>
<keyword evidence="20" id="KW-1053">Target membrane</keyword>
<comment type="similarity">
    <text evidence="3">Belongs to the complement C6/C7/C8/C9 family.</text>
</comment>
<dbReference type="Proteomes" id="UP000585422">
    <property type="component" value="Unassembled WGS sequence"/>
</dbReference>
<evidence type="ECO:0000256" key="22">
    <source>
        <dbReference type="SAM" id="MobiDB-lite"/>
    </source>
</evidence>
<dbReference type="Pfam" id="PF00057">
    <property type="entry name" value="Ldl_recept_a"/>
    <property type="match status" value="1"/>
</dbReference>
<evidence type="ECO:0000256" key="21">
    <source>
        <dbReference type="PROSITE-ProRule" id="PRU00124"/>
    </source>
</evidence>
<comment type="subcellular location">
    <subcellularLocation>
        <location evidence="2">Secreted</location>
    </subcellularLocation>
    <subcellularLocation>
        <location evidence="1">Target cell membrane</location>
        <topology evidence="1">Multi-pass membrane protein</topology>
    </subcellularLocation>
</comment>